<dbReference type="KEGG" id="gtr:GLOTRDRAFT_50923"/>
<sequence>MQSSSLIDRVKFAQASRSSSSARPQHPRSSQSPAAVEEVSQPQHDTSIYDDTQDHTLTFRLAPEPPDGERARRRRKKENQSARWRTEVIPALTQPFLQLLQRTNWLRERSPIRNCSARSCECPRRPIKILAIHFNHLKTIELDVCPCRPSYSQLLEQQLFPCAPLFPSLAVDLNVLEFVSHLFVELPPNNTAWCNAVETFLQSRSYAIASKDCLRRRFSNALSWYHTLRDTAEKTVHDWIQGSRPCQLLEGMHQTDDSSPGLETPTTTRAMSGTTADLQRPSEYLRSRCPACFGGQTSYDPTLLADYIVEMDACFSQKRQKGSHDPKNSHPDTVWLSEDTAAAMEAEVERLRAHNPSGALKKHTGQDKEVADDEDGFEGTLKVPKSALDECDNTFTAADEKRKKASTSLYDDTGIMALNCRHDVVLWLVNMRSAGEKQFYALALLKELFNHLPPKVRVGLLYDVACSLHRSCLKWGYLPEYIDRLVFGISVFHAYGHQWPCQLVYHPRKCEGFGLSNGEGCERLWLSLMRLVPCLRVSGYHQRLYVLDSQVHHRDAKIRRDLGQWLFKHTEQLKAKRAEARAAFGDCGIAEETLRSEWTAQIKAQTQPLPRRAKNKGKDAVANIIRLQARTKVLAERAASLEKIILDDTTSQAELVQAEMRLTDVRTKLSREQALLKAKERELGVDGRADLQRLRNSKYLTHRLNALALKKRLRERLRQRKFELERVERAYRNLANDKRIHSHTETQVKRREPGIQQLARDFNGLCGVMRDLIRKGQAPPGSVAPDTIDSKALFKLDVDDTIWQDVGLDEDPNSGESIPPWLGDDAVRTGIRAWVELQRCQEEEKRLRRERRAIQEWFAEEWEMVSKAEASAGTRSYVTIQGWR</sequence>
<keyword evidence="1" id="KW-0175">Coiled coil</keyword>
<keyword evidence="5" id="KW-1185">Reference proteome</keyword>
<feature type="domain" description="CxC2-like cysteine cluster KDZ transposase-associated" evidence="3">
    <location>
        <begin position="118"/>
        <end position="185"/>
    </location>
</feature>
<evidence type="ECO:0000256" key="1">
    <source>
        <dbReference type="SAM" id="Coils"/>
    </source>
</evidence>
<dbReference type="Pfam" id="PF18758">
    <property type="entry name" value="KDZ"/>
    <property type="match status" value="1"/>
</dbReference>
<evidence type="ECO:0000313" key="4">
    <source>
        <dbReference type="EMBL" id="EPQ50190.1"/>
    </source>
</evidence>
<dbReference type="eggNOG" id="ENOG502SIZ3">
    <property type="taxonomic scope" value="Eukaryota"/>
</dbReference>
<feature type="region of interest" description="Disordered" evidence="2">
    <location>
        <begin position="253"/>
        <end position="274"/>
    </location>
</feature>
<dbReference type="PANTHER" id="PTHR33096:SF1">
    <property type="entry name" value="CXC1-LIKE CYSTEINE CLUSTER ASSOCIATED WITH KDZ TRANSPOSASES DOMAIN-CONTAINING PROTEIN"/>
    <property type="match status" value="1"/>
</dbReference>
<name>S7R726_GLOTA</name>
<dbReference type="HOGENOM" id="CLU_004552_10_1_1"/>
<organism evidence="4 5">
    <name type="scientific">Gloeophyllum trabeum (strain ATCC 11539 / FP-39264 / Madison 617)</name>
    <name type="common">Brown rot fungus</name>
    <dbReference type="NCBI Taxonomy" id="670483"/>
    <lineage>
        <taxon>Eukaryota</taxon>
        <taxon>Fungi</taxon>
        <taxon>Dikarya</taxon>
        <taxon>Basidiomycota</taxon>
        <taxon>Agaricomycotina</taxon>
        <taxon>Agaricomycetes</taxon>
        <taxon>Gloeophyllales</taxon>
        <taxon>Gloeophyllaceae</taxon>
        <taxon>Gloeophyllum</taxon>
    </lineage>
</organism>
<dbReference type="OMA" id="CHEEGER"/>
<proteinExistence type="predicted"/>
<dbReference type="EMBL" id="KB469330">
    <property type="protein sequence ID" value="EPQ50190.1"/>
    <property type="molecule type" value="Genomic_DNA"/>
</dbReference>
<dbReference type="Proteomes" id="UP000030669">
    <property type="component" value="Unassembled WGS sequence"/>
</dbReference>
<feature type="compositionally biased region" description="Polar residues" evidence="2">
    <location>
        <begin position="264"/>
        <end position="274"/>
    </location>
</feature>
<dbReference type="AlphaFoldDB" id="S7R726"/>
<evidence type="ECO:0000256" key="2">
    <source>
        <dbReference type="SAM" id="MobiDB-lite"/>
    </source>
</evidence>
<accession>S7R726</accession>
<feature type="compositionally biased region" description="Polar residues" evidence="2">
    <location>
        <begin position="40"/>
        <end position="50"/>
    </location>
</feature>
<dbReference type="RefSeq" id="XP_007871357.1">
    <property type="nucleotide sequence ID" value="XM_007873166.1"/>
</dbReference>
<dbReference type="InterPro" id="IPR040521">
    <property type="entry name" value="KDZ"/>
</dbReference>
<dbReference type="InterPro" id="IPR041457">
    <property type="entry name" value="CxC2_KDZ-assoc"/>
</dbReference>
<feature type="region of interest" description="Disordered" evidence="2">
    <location>
        <begin position="1"/>
        <end position="82"/>
    </location>
</feature>
<dbReference type="OrthoDB" id="3237105at2759"/>
<dbReference type="STRING" id="670483.S7R726"/>
<evidence type="ECO:0000259" key="3">
    <source>
        <dbReference type="Pfam" id="PF18803"/>
    </source>
</evidence>
<gene>
    <name evidence="4" type="ORF">GLOTRDRAFT_50923</name>
</gene>
<protein>
    <recommendedName>
        <fullName evidence="3">CxC2-like cysteine cluster KDZ transposase-associated domain-containing protein</fullName>
    </recommendedName>
</protein>
<reference evidence="4 5" key="1">
    <citation type="journal article" date="2012" name="Science">
        <title>The Paleozoic origin of enzymatic lignin decomposition reconstructed from 31 fungal genomes.</title>
        <authorList>
            <person name="Floudas D."/>
            <person name="Binder M."/>
            <person name="Riley R."/>
            <person name="Barry K."/>
            <person name="Blanchette R.A."/>
            <person name="Henrissat B."/>
            <person name="Martinez A.T."/>
            <person name="Otillar R."/>
            <person name="Spatafora J.W."/>
            <person name="Yadav J.S."/>
            <person name="Aerts A."/>
            <person name="Benoit I."/>
            <person name="Boyd A."/>
            <person name="Carlson A."/>
            <person name="Copeland A."/>
            <person name="Coutinho P.M."/>
            <person name="de Vries R.P."/>
            <person name="Ferreira P."/>
            <person name="Findley K."/>
            <person name="Foster B."/>
            <person name="Gaskell J."/>
            <person name="Glotzer D."/>
            <person name="Gorecki P."/>
            <person name="Heitman J."/>
            <person name="Hesse C."/>
            <person name="Hori C."/>
            <person name="Igarashi K."/>
            <person name="Jurgens J.A."/>
            <person name="Kallen N."/>
            <person name="Kersten P."/>
            <person name="Kohler A."/>
            <person name="Kuees U."/>
            <person name="Kumar T.K.A."/>
            <person name="Kuo A."/>
            <person name="LaButti K."/>
            <person name="Larrondo L.F."/>
            <person name="Lindquist E."/>
            <person name="Ling A."/>
            <person name="Lombard V."/>
            <person name="Lucas S."/>
            <person name="Lundell T."/>
            <person name="Martin R."/>
            <person name="McLaughlin D.J."/>
            <person name="Morgenstern I."/>
            <person name="Morin E."/>
            <person name="Murat C."/>
            <person name="Nagy L.G."/>
            <person name="Nolan M."/>
            <person name="Ohm R.A."/>
            <person name="Patyshakuliyeva A."/>
            <person name="Rokas A."/>
            <person name="Ruiz-Duenas F.J."/>
            <person name="Sabat G."/>
            <person name="Salamov A."/>
            <person name="Samejima M."/>
            <person name="Schmutz J."/>
            <person name="Slot J.C."/>
            <person name="St John F."/>
            <person name="Stenlid J."/>
            <person name="Sun H."/>
            <person name="Sun S."/>
            <person name="Syed K."/>
            <person name="Tsang A."/>
            <person name="Wiebenga A."/>
            <person name="Young D."/>
            <person name="Pisabarro A."/>
            <person name="Eastwood D.C."/>
            <person name="Martin F."/>
            <person name="Cullen D."/>
            <person name="Grigoriev I.V."/>
            <person name="Hibbett D.S."/>
        </authorList>
    </citation>
    <scope>NUCLEOTIDE SEQUENCE [LARGE SCALE GENOMIC DNA]</scope>
    <source>
        <strain evidence="4 5">ATCC 11539</strain>
    </source>
</reference>
<dbReference type="GeneID" id="19306773"/>
<feature type="coiled-coil region" evidence="1">
    <location>
        <begin position="710"/>
        <end position="737"/>
    </location>
</feature>
<feature type="compositionally biased region" description="Low complexity" evidence="2">
    <location>
        <begin position="13"/>
        <end position="35"/>
    </location>
</feature>
<dbReference type="Pfam" id="PF18803">
    <property type="entry name" value="CxC2"/>
    <property type="match status" value="1"/>
</dbReference>
<evidence type="ECO:0000313" key="5">
    <source>
        <dbReference type="Proteomes" id="UP000030669"/>
    </source>
</evidence>
<dbReference type="PANTHER" id="PTHR33096">
    <property type="entry name" value="CXC2 DOMAIN-CONTAINING PROTEIN"/>
    <property type="match status" value="1"/>
</dbReference>